<dbReference type="EMBL" id="CP089285">
    <property type="protein sequence ID" value="UTO56438.1"/>
    <property type="molecule type" value="Genomic_DNA"/>
</dbReference>
<dbReference type="FunFam" id="3.40.50.970:FF:000003">
    <property type="entry name" value="Transketolase"/>
    <property type="match status" value="1"/>
</dbReference>
<feature type="binding site" evidence="14">
    <location>
        <position position="430"/>
    </location>
    <ligand>
        <name>thiamine diphosphate</name>
        <dbReference type="ChEBI" id="CHEBI:58937"/>
    </ligand>
</feature>
<evidence type="ECO:0000313" key="20">
    <source>
        <dbReference type="EMBL" id="UTO56438.1"/>
    </source>
</evidence>
<evidence type="ECO:0000256" key="1">
    <source>
        <dbReference type="ARBA" id="ARBA00001913"/>
    </source>
</evidence>
<evidence type="ECO:0000256" key="8">
    <source>
        <dbReference type="ARBA" id="ARBA00022842"/>
    </source>
</evidence>
<dbReference type="Proteomes" id="UP001059822">
    <property type="component" value="Chromosome"/>
</dbReference>
<dbReference type="SMART" id="SM00861">
    <property type="entry name" value="Transket_pyr"/>
    <property type="match status" value="1"/>
</dbReference>
<comment type="cofactor">
    <cofactor evidence="14">
        <name>thiamine diphosphate</name>
        <dbReference type="ChEBI" id="CHEBI:58937"/>
    </cofactor>
    <text evidence="14">Binds 1 thiamine pyrophosphate per subunit. During the reaction, the substrate forms a covalent intermediate with the cofactor.</text>
</comment>
<evidence type="ECO:0000256" key="14">
    <source>
        <dbReference type="PIRSR" id="PIRSR605478-3"/>
    </source>
</evidence>
<feature type="binding site" evidence="13">
    <location>
        <position position="350"/>
    </location>
    <ligand>
        <name>substrate</name>
    </ligand>
</feature>
<feature type="binding site" evidence="13">
    <location>
        <position position="454"/>
    </location>
    <ligand>
        <name>substrate</name>
    </ligand>
</feature>
<keyword evidence="7 15" id="KW-0479">Metal-binding</keyword>
<evidence type="ECO:0000256" key="11">
    <source>
        <dbReference type="NCBIfam" id="TIGR00232"/>
    </source>
</evidence>
<keyword evidence="22" id="KW-1185">Reference proteome</keyword>
<evidence type="ECO:0000259" key="18">
    <source>
        <dbReference type="SMART" id="SM00861"/>
    </source>
</evidence>
<accession>A0A9Q9F3W2</accession>
<comment type="subunit">
    <text evidence="4">Homodimer.</text>
</comment>
<reference evidence="19" key="1">
    <citation type="journal article" date="2022" name="Microorganisms">
        <title>Assembly and Comparison of Ca. Neoehrlichia mikurensis Genomes.</title>
        <authorList>
            <person name="Azagi T."/>
            <person name="Dirks R.P."/>
            <person name="Yebra-Pimentel E.S."/>
            <person name="Schaap P.J."/>
            <person name="Koehorst J.J."/>
            <person name="Esser H.J."/>
            <person name="Sprong H."/>
        </authorList>
    </citation>
    <scope>NUCLEOTIDE SEQUENCE</scope>
    <source>
        <strain evidence="20">18-2804</strain>
        <strain evidence="19">18-2837</strain>
    </source>
</reference>
<dbReference type="FunFam" id="3.40.50.920:FF:000003">
    <property type="entry name" value="Transketolase"/>
    <property type="match status" value="1"/>
</dbReference>
<feature type="binding site" evidence="13">
    <location>
        <position position="256"/>
    </location>
    <ligand>
        <name>substrate</name>
    </ligand>
</feature>
<feature type="active site" description="Proton donor" evidence="12">
    <location>
        <position position="404"/>
    </location>
</feature>
<evidence type="ECO:0000256" key="15">
    <source>
        <dbReference type="PIRSR" id="PIRSR605478-4"/>
    </source>
</evidence>
<dbReference type="InterPro" id="IPR005475">
    <property type="entry name" value="Transketolase-like_Pyr-bd"/>
</dbReference>
<dbReference type="FunFam" id="3.40.50.970:FF:000004">
    <property type="entry name" value="Transketolase"/>
    <property type="match status" value="1"/>
</dbReference>
<feature type="binding site" evidence="15">
    <location>
        <position position="152"/>
    </location>
    <ligand>
        <name>Mg(2+)</name>
        <dbReference type="ChEBI" id="CHEBI:18420"/>
    </ligand>
</feature>
<evidence type="ECO:0000256" key="16">
    <source>
        <dbReference type="PIRSR" id="PIRSR605478-5"/>
    </source>
</evidence>
<feature type="binding site" evidence="14">
    <location>
        <position position="153"/>
    </location>
    <ligand>
        <name>thiamine diphosphate</name>
        <dbReference type="ChEBI" id="CHEBI:58937"/>
    </ligand>
</feature>
<dbReference type="GO" id="GO:0004802">
    <property type="term" value="F:transketolase activity"/>
    <property type="evidence" value="ECO:0007669"/>
    <property type="project" value="UniProtKB-UniRule"/>
</dbReference>
<evidence type="ECO:0000256" key="10">
    <source>
        <dbReference type="ARBA" id="ARBA00049473"/>
    </source>
</evidence>
<evidence type="ECO:0000256" key="4">
    <source>
        <dbReference type="ARBA" id="ARBA00011738"/>
    </source>
</evidence>
<evidence type="ECO:0000313" key="22">
    <source>
        <dbReference type="Proteomes" id="UP001059985"/>
    </source>
</evidence>
<name>A0A9Q9F3W2_9RICK</name>
<feature type="domain" description="Transketolase-like pyrimidine-binding" evidence="18">
    <location>
        <begin position="347"/>
        <end position="518"/>
    </location>
</feature>
<feature type="binding site" evidence="14">
    <location>
        <begin position="114"/>
        <end position="116"/>
    </location>
    <ligand>
        <name>thiamine diphosphate</name>
        <dbReference type="ChEBI" id="CHEBI:58937"/>
    </ligand>
</feature>
<dbReference type="Pfam" id="PF02779">
    <property type="entry name" value="Transket_pyr"/>
    <property type="match status" value="1"/>
</dbReference>
<feature type="binding site" evidence="13">
    <location>
        <position position="27"/>
    </location>
    <ligand>
        <name>substrate</name>
    </ligand>
</feature>
<dbReference type="InterPro" id="IPR005478">
    <property type="entry name" value="Transketolase_bac-like"/>
</dbReference>
<dbReference type="NCBIfam" id="TIGR00232">
    <property type="entry name" value="tktlase_bact"/>
    <property type="match status" value="1"/>
</dbReference>
<sequence>MNKKYTVMASAVRILSVDAIQKAASGHPGMPLGMADVATILFHKFLKFSLKNYNWFNRDRFILSNGHGSMLLYSILYFMGYLSIQDIKQFRQINSLTPGHPEYGCTPGIEVTTGPLGQGFASAIGFAIAERILSQRFGSDLVDHYTYVMVGDGCLMEGVSHESASLAGHLQLNKLIVLFDDNGISIDGSTNLSMSDDIKTRFLSYGWDVQEIDGHNFDSITQAIVNAKLTNKPSIICCKTIIGKFMSSKENTCSAHSWPFEEDDVEAIRQQLNWKYDAFDIPEEIMFLWQQAAKRTEVEYDEWVKKFQEYNKHSCDFLEVITDGVSESVFLELNKFKTQLHKLCINEATRKSSGRVLEILTKMSPKFVGGSSDLTNSNYTKTNNMKVIAKNVFNASYIHYGIREHAMAGCMNGMALHGGIIPYGGTFLIFSDYCRPSIRLAALMKQQVIYIMTHDSIGVGEDGPTHQPVEHLISLRAIPNLYVFRPADAAEVIECWELALRLTKSPSLFALSRQNVSYLRKIESNVNLCSKGAYIICDYDNQLDVTIFATGSEVEIALKAKEILCNRGLGVRVVSVPCWEIFDQQSESYISNLLNNDSVKVAVEAASACGWHKYIGSNGIFIGMETFGASGSYKDLYEYFGITPDNIANKVLHKLTSLHK</sequence>
<comment type="cofactor">
    <cofactor evidence="1">
        <name>Ca(2+)</name>
        <dbReference type="ChEBI" id="CHEBI:29108"/>
    </cofactor>
</comment>
<organism evidence="19 21">
    <name type="scientific">Neoehrlichia mikurensis</name>
    <dbReference type="NCBI Taxonomy" id="89586"/>
    <lineage>
        <taxon>Bacteria</taxon>
        <taxon>Pseudomonadati</taxon>
        <taxon>Pseudomonadota</taxon>
        <taxon>Alphaproteobacteria</taxon>
        <taxon>Rickettsiales</taxon>
        <taxon>Anaplasmataceae</taxon>
        <taxon>Candidatus Neoehrlichia</taxon>
    </lineage>
</organism>
<dbReference type="GO" id="GO:0046872">
    <property type="term" value="F:metal ion binding"/>
    <property type="evidence" value="ECO:0007669"/>
    <property type="project" value="UniProtKB-KW"/>
</dbReference>
<evidence type="ECO:0000256" key="12">
    <source>
        <dbReference type="PIRSR" id="PIRSR605478-1"/>
    </source>
</evidence>
<evidence type="ECO:0000256" key="7">
    <source>
        <dbReference type="ARBA" id="ARBA00022723"/>
    </source>
</evidence>
<evidence type="ECO:0000256" key="13">
    <source>
        <dbReference type="PIRSR" id="PIRSR605478-2"/>
    </source>
</evidence>
<feature type="binding site" evidence="13">
    <location>
        <position position="462"/>
    </location>
    <ligand>
        <name>substrate</name>
    </ligand>
</feature>
<keyword evidence="17" id="KW-1133">Transmembrane helix</keyword>
<evidence type="ECO:0000256" key="6">
    <source>
        <dbReference type="ARBA" id="ARBA00022679"/>
    </source>
</evidence>
<dbReference type="AlphaFoldDB" id="A0A9Q9F3W2"/>
<feature type="transmembrane region" description="Helical" evidence="17">
    <location>
        <begin position="61"/>
        <end position="84"/>
    </location>
</feature>
<keyword evidence="8 15" id="KW-0460">Magnesium</keyword>
<comment type="cofactor">
    <cofactor evidence="2">
        <name>Co(2+)</name>
        <dbReference type="ChEBI" id="CHEBI:48828"/>
    </cofactor>
</comment>
<dbReference type="EC" id="2.2.1.1" evidence="5 11"/>
<dbReference type="CDD" id="cd02012">
    <property type="entry name" value="TPP_TK"/>
    <property type="match status" value="1"/>
</dbReference>
<feature type="binding site" evidence="13">
    <location>
        <position position="513"/>
    </location>
    <ligand>
        <name>substrate</name>
    </ligand>
</feature>
<keyword evidence="17" id="KW-0812">Transmembrane</keyword>
<feature type="binding site" evidence="13">
    <location>
        <position position="377"/>
    </location>
    <ligand>
        <name>substrate</name>
    </ligand>
</feature>
<feature type="binding site" evidence="14">
    <location>
        <position position="256"/>
    </location>
    <ligand>
        <name>thiamine diphosphate</name>
        <dbReference type="ChEBI" id="CHEBI:58937"/>
    </ligand>
</feature>
<feature type="binding site" evidence="15">
    <location>
        <position position="184"/>
    </location>
    <ligand>
        <name>Mg(2+)</name>
        <dbReference type="ChEBI" id="CHEBI:18420"/>
    </ligand>
</feature>
<dbReference type="Proteomes" id="UP001059985">
    <property type="component" value="Chromosome"/>
</dbReference>
<evidence type="ECO:0000256" key="3">
    <source>
        <dbReference type="ARBA" id="ARBA00007131"/>
    </source>
</evidence>
<dbReference type="RefSeq" id="WP_218193946.1">
    <property type="nucleotide sequence ID" value="NZ_CP054597.1"/>
</dbReference>
<dbReference type="PROSITE" id="PS00801">
    <property type="entry name" value="TRANSKETOLASE_1"/>
    <property type="match status" value="1"/>
</dbReference>
<gene>
    <name evidence="19" type="primary">tkt</name>
    <name evidence="20" type="ORF">LUA81_00240</name>
    <name evidence="19" type="ORF">LUA82_00240</name>
</gene>
<dbReference type="GO" id="GO:0005829">
    <property type="term" value="C:cytosol"/>
    <property type="evidence" value="ECO:0007669"/>
    <property type="project" value="TreeGrafter"/>
</dbReference>
<evidence type="ECO:0000256" key="5">
    <source>
        <dbReference type="ARBA" id="ARBA00013152"/>
    </source>
</evidence>
<dbReference type="Pfam" id="PF00456">
    <property type="entry name" value="Transketolase_N"/>
    <property type="match status" value="1"/>
</dbReference>
<comment type="catalytic activity">
    <reaction evidence="10">
        <text>D-sedoheptulose 7-phosphate + D-glyceraldehyde 3-phosphate = aldehydo-D-ribose 5-phosphate + D-xylulose 5-phosphate</text>
        <dbReference type="Rhea" id="RHEA:10508"/>
        <dbReference type="ChEBI" id="CHEBI:57483"/>
        <dbReference type="ChEBI" id="CHEBI:57737"/>
        <dbReference type="ChEBI" id="CHEBI:58273"/>
        <dbReference type="ChEBI" id="CHEBI:59776"/>
        <dbReference type="EC" id="2.2.1.1"/>
    </reaction>
</comment>
<feature type="site" description="Important for catalytic activity" evidence="16">
    <location>
        <position position="256"/>
    </location>
</feature>
<keyword evidence="17" id="KW-0472">Membrane</keyword>
<feature type="site" description="Important for catalytic activity" evidence="16">
    <location>
        <position position="27"/>
    </location>
</feature>
<dbReference type="Pfam" id="PF22613">
    <property type="entry name" value="Transketolase_C_1"/>
    <property type="match status" value="1"/>
</dbReference>
<evidence type="ECO:0000256" key="9">
    <source>
        <dbReference type="ARBA" id="ARBA00023052"/>
    </source>
</evidence>
<feature type="binding site" evidence="14">
    <location>
        <position position="67"/>
    </location>
    <ligand>
        <name>thiamine diphosphate</name>
        <dbReference type="ChEBI" id="CHEBI:58937"/>
    </ligand>
</feature>
<dbReference type="PANTHER" id="PTHR43522">
    <property type="entry name" value="TRANSKETOLASE"/>
    <property type="match status" value="1"/>
</dbReference>
<feature type="binding site" evidence="13">
    <location>
        <position position="466"/>
    </location>
    <ligand>
        <name>substrate</name>
    </ligand>
</feature>
<dbReference type="InterPro" id="IPR005474">
    <property type="entry name" value="Transketolase_N"/>
</dbReference>
<protein>
    <recommendedName>
        <fullName evidence="5 11">Transketolase</fullName>
        <ecNumber evidence="5 11">2.2.1.1</ecNumber>
    </recommendedName>
</protein>
<dbReference type="EMBL" id="CP089286">
    <property type="protein sequence ID" value="UTO55517.1"/>
    <property type="molecule type" value="Genomic_DNA"/>
</dbReference>
<dbReference type="InterPro" id="IPR033247">
    <property type="entry name" value="Transketolase_fam"/>
</dbReference>
<dbReference type="GO" id="GO:0009052">
    <property type="term" value="P:pentose-phosphate shunt, non-oxidative branch"/>
    <property type="evidence" value="ECO:0007669"/>
    <property type="project" value="UniProtKB-ARBA"/>
</dbReference>
<evidence type="ECO:0000256" key="2">
    <source>
        <dbReference type="ARBA" id="ARBA00001941"/>
    </source>
</evidence>
<keyword evidence="9 14" id="KW-0786">Thiamine pyrophosphate</keyword>
<dbReference type="InterPro" id="IPR055152">
    <property type="entry name" value="Transketolase-like_C_2"/>
</dbReference>
<evidence type="ECO:0000313" key="21">
    <source>
        <dbReference type="Proteomes" id="UP001059822"/>
    </source>
</evidence>
<dbReference type="PANTHER" id="PTHR43522:SF2">
    <property type="entry name" value="TRANSKETOLASE 1-RELATED"/>
    <property type="match status" value="1"/>
</dbReference>
<proteinExistence type="inferred from homology"/>
<dbReference type="CDD" id="cd07033">
    <property type="entry name" value="TPP_PYR_DXS_TK_like"/>
    <property type="match status" value="1"/>
</dbReference>
<dbReference type="InterPro" id="IPR049557">
    <property type="entry name" value="Transketolase_CS"/>
</dbReference>
<comment type="similarity">
    <text evidence="3">Belongs to the transketolase family.</text>
</comment>
<feature type="binding site" evidence="15">
    <location>
        <position position="182"/>
    </location>
    <ligand>
        <name>Mg(2+)</name>
        <dbReference type="ChEBI" id="CHEBI:18420"/>
    </ligand>
</feature>
<feature type="binding site" evidence="14">
    <location>
        <position position="182"/>
    </location>
    <ligand>
        <name>thiamine diphosphate</name>
        <dbReference type="ChEBI" id="CHEBI:58937"/>
    </ligand>
</feature>
<evidence type="ECO:0000313" key="19">
    <source>
        <dbReference type="EMBL" id="UTO55517.1"/>
    </source>
</evidence>
<keyword evidence="6 19" id="KW-0808">Transferase</keyword>
<comment type="cofactor">
    <cofactor evidence="15">
        <name>Mg(2+)</name>
        <dbReference type="ChEBI" id="CHEBI:18420"/>
    </cofactor>
    <text evidence="15">Binds 1 Mg(2+) ion per subunit. Can also utilize other divalent metal cations, such as Ca(2+), Mn(2+) and Co(2+).</text>
</comment>
<evidence type="ECO:0000256" key="17">
    <source>
        <dbReference type="SAM" id="Phobius"/>
    </source>
</evidence>